<reference evidence="2 3" key="1">
    <citation type="submission" date="2016-11" db="EMBL/GenBank/DDBJ databases">
        <title>Draft Genome Sequences of Nine Cyanobacterial Strains from Diverse Habitats.</title>
        <authorList>
            <person name="Zhu T."/>
            <person name="Hou S."/>
            <person name="Lu X."/>
            <person name="Hess W.R."/>
        </authorList>
    </citation>
    <scope>NUCLEOTIDE SEQUENCE [LARGE SCALE GENOMIC DNA]</scope>
    <source>
        <strain evidence="2 3">5.2 s.c.1</strain>
    </source>
</reference>
<dbReference type="OrthoDB" id="426849at2"/>
<dbReference type="PANTHER" id="PTHR34215:SF1">
    <property type="entry name" value="YLXR DOMAIN-CONTAINING PROTEIN"/>
    <property type="match status" value="1"/>
</dbReference>
<evidence type="ECO:0000313" key="3">
    <source>
        <dbReference type="Proteomes" id="UP000185984"/>
    </source>
</evidence>
<dbReference type="RefSeq" id="WP_073548075.1">
    <property type="nucleotide sequence ID" value="NZ_CAWMVK010000012.1"/>
</dbReference>
<dbReference type="Pfam" id="PF04296">
    <property type="entry name" value="YlxR"/>
    <property type="match status" value="1"/>
</dbReference>
<dbReference type="InterPro" id="IPR007393">
    <property type="entry name" value="YlxR_dom"/>
</dbReference>
<gene>
    <name evidence="2" type="ORF">NIES1031_03265</name>
</gene>
<dbReference type="AlphaFoldDB" id="A0A1U7HZ93"/>
<organism evidence="2 3">
    <name type="scientific">Chroogloeocystis siderophila 5.2 s.c.1</name>
    <dbReference type="NCBI Taxonomy" id="247279"/>
    <lineage>
        <taxon>Bacteria</taxon>
        <taxon>Bacillati</taxon>
        <taxon>Cyanobacteriota</taxon>
        <taxon>Cyanophyceae</taxon>
        <taxon>Oscillatoriophycideae</taxon>
        <taxon>Chroococcales</taxon>
        <taxon>Chroococcaceae</taxon>
        <taxon>Chroogloeocystis</taxon>
    </lineage>
</organism>
<proteinExistence type="predicted"/>
<dbReference type="Gene3D" id="3.30.1230.10">
    <property type="entry name" value="YlxR-like"/>
    <property type="match status" value="1"/>
</dbReference>
<sequence length="102" mass="11846">MKPNYRRCISCRRVALKHEFWRIVRVYPSGELQLDQGMGRSAYLCPQASCLQTAQKKNLLRRSLRISVPEAIYQALWQRLSTNPSVSETQKIETTLPIPNKK</sequence>
<accession>A0A1U7HZ93</accession>
<evidence type="ECO:0000313" key="2">
    <source>
        <dbReference type="EMBL" id="OKH28924.1"/>
    </source>
</evidence>
<evidence type="ECO:0000259" key="1">
    <source>
        <dbReference type="Pfam" id="PF04296"/>
    </source>
</evidence>
<feature type="domain" description="YlxR" evidence="1">
    <location>
        <begin position="6"/>
        <end position="77"/>
    </location>
</feature>
<name>A0A1U7HZ93_9CHRO</name>
<protein>
    <submittedName>
        <fullName evidence="2">Nucleic acid-binding protein</fullName>
    </submittedName>
</protein>
<dbReference type="InterPro" id="IPR035931">
    <property type="entry name" value="YlxR-like_sf"/>
</dbReference>
<keyword evidence="3" id="KW-1185">Reference proteome</keyword>
<comment type="caution">
    <text evidence="2">The sequence shown here is derived from an EMBL/GenBank/DDBJ whole genome shotgun (WGS) entry which is preliminary data.</text>
</comment>
<dbReference type="SUPFAM" id="SSF64376">
    <property type="entry name" value="YlxR-like"/>
    <property type="match status" value="1"/>
</dbReference>
<dbReference type="Proteomes" id="UP000185984">
    <property type="component" value="Unassembled WGS sequence"/>
</dbReference>
<dbReference type="InterPro" id="IPR037465">
    <property type="entry name" value="YlxR"/>
</dbReference>
<dbReference type="EMBL" id="MRCC01000002">
    <property type="protein sequence ID" value="OKH28924.1"/>
    <property type="molecule type" value="Genomic_DNA"/>
</dbReference>
<dbReference type="PANTHER" id="PTHR34215">
    <property type="entry name" value="BLL0784 PROTEIN"/>
    <property type="match status" value="1"/>
</dbReference>
<dbReference type="STRING" id="247279.NIES1031_03265"/>